<dbReference type="InterPro" id="IPR011010">
    <property type="entry name" value="DNA_brk_join_enz"/>
</dbReference>
<proteinExistence type="inferred from homology"/>
<evidence type="ECO:0000313" key="9">
    <source>
        <dbReference type="Proteomes" id="UP000094764"/>
    </source>
</evidence>
<dbReference type="InterPro" id="IPR004107">
    <property type="entry name" value="Integrase_SAM-like_N"/>
</dbReference>
<dbReference type="Gene3D" id="1.10.443.10">
    <property type="entry name" value="Intergrase catalytic core"/>
    <property type="match status" value="1"/>
</dbReference>
<dbReference type="STRING" id="903983.BCR23_01530"/>
<comment type="caution">
    <text evidence="8">The sequence shown here is derived from an EMBL/GenBank/DDBJ whole genome shotgun (WGS) entry which is preliminary data.</text>
</comment>
<dbReference type="OrthoDB" id="9803188at2"/>
<evidence type="ECO:0000259" key="6">
    <source>
        <dbReference type="PROSITE" id="PS51898"/>
    </source>
</evidence>
<gene>
    <name evidence="8" type="ORF">BCR23_01530</name>
</gene>
<dbReference type="InterPro" id="IPR013762">
    <property type="entry name" value="Integrase-like_cat_sf"/>
</dbReference>
<organism evidence="8 9">
    <name type="scientific">Enterococcus quebecensis</name>
    <dbReference type="NCBI Taxonomy" id="903983"/>
    <lineage>
        <taxon>Bacteria</taxon>
        <taxon>Bacillati</taxon>
        <taxon>Bacillota</taxon>
        <taxon>Bacilli</taxon>
        <taxon>Lactobacillales</taxon>
        <taxon>Enterococcaceae</taxon>
        <taxon>Enterococcus</taxon>
    </lineage>
</organism>
<feature type="domain" description="Core-binding (CB)" evidence="7">
    <location>
        <begin position="67"/>
        <end position="148"/>
    </location>
</feature>
<dbReference type="GO" id="GO:0015074">
    <property type="term" value="P:DNA integration"/>
    <property type="evidence" value="ECO:0007669"/>
    <property type="project" value="UniProtKB-KW"/>
</dbReference>
<dbReference type="PANTHER" id="PTHR30349:SF64">
    <property type="entry name" value="PROPHAGE INTEGRASE INTD-RELATED"/>
    <property type="match status" value="1"/>
</dbReference>
<reference evidence="9" key="1">
    <citation type="submission" date="2016-09" db="EMBL/GenBank/DDBJ databases">
        <authorList>
            <person name="Gulvik C.A."/>
        </authorList>
    </citation>
    <scope>NUCLEOTIDE SEQUENCE [LARGE SCALE GENOMIC DNA]</scope>
    <source>
        <strain evidence="9">LMG 26306</strain>
    </source>
</reference>
<evidence type="ECO:0000256" key="1">
    <source>
        <dbReference type="ARBA" id="ARBA00008857"/>
    </source>
</evidence>
<evidence type="ECO:0000313" key="8">
    <source>
        <dbReference type="EMBL" id="OEG19395.1"/>
    </source>
</evidence>
<evidence type="ECO:0000256" key="5">
    <source>
        <dbReference type="PROSITE-ProRule" id="PRU01248"/>
    </source>
</evidence>
<dbReference type="PATRIC" id="fig|903983.4.peg.21"/>
<dbReference type="InterPro" id="IPR050090">
    <property type="entry name" value="Tyrosine_recombinase_XerCD"/>
</dbReference>
<evidence type="ECO:0000256" key="2">
    <source>
        <dbReference type="ARBA" id="ARBA00022908"/>
    </source>
</evidence>
<dbReference type="InterPro" id="IPR010998">
    <property type="entry name" value="Integrase_recombinase_N"/>
</dbReference>
<dbReference type="PROSITE" id="PS51900">
    <property type="entry name" value="CB"/>
    <property type="match status" value="1"/>
</dbReference>
<dbReference type="InterPro" id="IPR044068">
    <property type="entry name" value="CB"/>
</dbReference>
<dbReference type="Pfam" id="PF14659">
    <property type="entry name" value="Phage_int_SAM_3"/>
    <property type="match status" value="1"/>
</dbReference>
<dbReference type="GO" id="GO:0006310">
    <property type="term" value="P:DNA recombination"/>
    <property type="evidence" value="ECO:0007669"/>
    <property type="project" value="UniProtKB-KW"/>
</dbReference>
<comment type="similarity">
    <text evidence="1">Belongs to the 'phage' integrase family.</text>
</comment>
<dbReference type="GO" id="GO:0003677">
    <property type="term" value="F:DNA binding"/>
    <property type="evidence" value="ECO:0007669"/>
    <property type="project" value="UniProtKB-UniRule"/>
</dbReference>
<evidence type="ECO:0000256" key="4">
    <source>
        <dbReference type="ARBA" id="ARBA00023172"/>
    </source>
</evidence>
<dbReference type="PANTHER" id="PTHR30349">
    <property type="entry name" value="PHAGE INTEGRASE-RELATED"/>
    <property type="match status" value="1"/>
</dbReference>
<keyword evidence="3 5" id="KW-0238">DNA-binding</keyword>
<dbReference type="SUPFAM" id="SSF56349">
    <property type="entry name" value="DNA breaking-rejoining enzymes"/>
    <property type="match status" value="1"/>
</dbReference>
<dbReference type="RefSeq" id="WP_069633735.1">
    <property type="nucleotide sequence ID" value="NZ_JXKZ01000001.1"/>
</dbReference>
<dbReference type="Gene3D" id="1.10.150.130">
    <property type="match status" value="1"/>
</dbReference>
<dbReference type="Proteomes" id="UP000094764">
    <property type="component" value="Unassembled WGS sequence"/>
</dbReference>
<keyword evidence="2" id="KW-0229">DNA integration</keyword>
<evidence type="ECO:0008006" key="10">
    <source>
        <dbReference type="Google" id="ProtNLM"/>
    </source>
</evidence>
<evidence type="ECO:0000259" key="7">
    <source>
        <dbReference type="PROSITE" id="PS51900"/>
    </source>
</evidence>
<dbReference type="Pfam" id="PF00589">
    <property type="entry name" value="Phage_integrase"/>
    <property type="match status" value="1"/>
</dbReference>
<dbReference type="EMBL" id="MIKB01000001">
    <property type="protein sequence ID" value="OEG19395.1"/>
    <property type="molecule type" value="Genomic_DNA"/>
</dbReference>
<dbReference type="AlphaFoldDB" id="A0A1E5H3K3"/>
<protein>
    <recommendedName>
        <fullName evidence="10">Integrase</fullName>
    </recommendedName>
</protein>
<sequence>MVRKGENIYKRKDGRWEGRYIKGRKEDGGAIYGYIYNKKYMPLKEKLLTMKALHAHNYTFKTIVYQGTLTEWATCWLTEIQGHLKPSTCASYTNKMATHILPFLGKMPLKAITTNNLNEWVKDLEKHLSPNSVRIIFQVLMSCYTAAVKRELITDNPCKNVVLPKKTPNNIKAITSEQQKILKEKAASHPKGLAVLLALETGMRIGEIAGLKWEDIDFSTNILTVQRTIQRIQVVNERNVKTKIIEGTPKSVASKRTIPLSNKLIQLLTKGKQQSRGPFVLGDDKPAEPRLITNWLKKICQSLDVTAIRFHQLRHSFATRCLEKGVNIATISALLGHHSTKMTLDIYISAFMTEKRKAIQLIS</sequence>
<evidence type="ECO:0000256" key="3">
    <source>
        <dbReference type="ARBA" id="ARBA00023125"/>
    </source>
</evidence>
<feature type="domain" description="Tyr recombinase" evidence="6">
    <location>
        <begin position="169"/>
        <end position="360"/>
    </location>
</feature>
<keyword evidence="9" id="KW-1185">Reference proteome</keyword>
<dbReference type="CDD" id="cd01189">
    <property type="entry name" value="INT_ICEBs1_C_like"/>
    <property type="match status" value="1"/>
</dbReference>
<keyword evidence="4" id="KW-0233">DNA recombination</keyword>
<dbReference type="InterPro" id="IPR002104">
    <property type="entry name" value="Integrase_catalytic"/>
</dbReference>
<accession>A0A1E5H3K3</accession>
<dbReference type="PROSITE" id="PS51898">
    <property type="entry name" value="TYR_RECOMBINASE"/>
    <property type="match status" value="1"/>
</dbReference>
<name>A0A1E5H3K3_9ENTE</name>